<dbReference type="PATRIC" id="fig|317.197.peg.667"/>
<organism evidence="2 3">
    <name type="scientific">Pseudomonas syringae</name>
    <dbReference type="NCBI Taxonomy" id="317"/>
    <lineage>
        <taxon>Bacteria</taxon>
        <taxon>Pseudomonadati</taxon>
        <taxon>Pseudomonadota</taxon>
        <taxon>Gammaproteobacteria</taxon>
        <taxon>Pseudomonadales</taxon>
        <taxon>Pseudomonadaceae</taxon>
        <taxon>Pseudomonas</taxon>
    </lineage>
</organism>
<keyword evidence="1" id="KW-0472">Membrane</keyword>
<keyword evidence="1" id="KW-0812">Transmembrane</keyword>
<name>A0A0L1MIR0_PSESX</name>
<dbReference type="AlphaFoldDB" id="A0A0L1MIR0"/>
<gene>
    <name evidence="2" type="ORF">ACS77_07650</name>
</gene>
<dbReference type="Proteomes" id="UP000036955">
    <property type="component" value="Unassembled WGS sequence"/>
</dbReference>
<evidence type="ECO:0000313" key="3">
    <source>
        <dbReference type="Proteomes" id="UP000036955"/>
    </source>
</evidence>
<feature type="transmembrane region" description="Helical" evidence="1">
    <location>
        <begin position="125"/>
        <end position="143"/>
    </location>
</feature>
<reference evidence="2 3" key="1">
    <citation type="submission" date="2015-06" db="EMBL/GenBank/DDBJ databases">
        <authorList>
            <person name="Hoefler B.C."/>
            <person name="Straight P.D."/>
        </authorList>
    </citation>
    <scope>NUCLEOTIDE SEQUENCE [LARGE SCALE GENOMIC DNA]</scope>
    <source>
        <strain evidence="2 3">Riq4</strain>
    </source>
</reference>
<feature type="transmembrane region" description="Helical" evidence="1">
    <location>
        <begin position="20"/>
        <end position="38"/>
    </location>
</feature>
<accession>A0A0L1MIR0</accession>
<evidence type="ECO:0000313" key="2">
    <source>
        <dbReference type="EMBL" id="KNH28390.1"/>
    </source>
</evidence>
<proteinExistence type="predicted"/>
<sequence>MLKLMIPWLLFPYLLDWLDGNFAEAALTVAFLIFLLCFDTLQKGFVIECTLVICLLGMALISLYVPGLATFEIIKLLLYGVLTVVGWWSVFRKQPFTLQYSREGVADNVCQSSEFFDINNTITKAWCMTFSINWGLAGLSLGFETYWPVFLIGSYTSILVASVVTEVFPDAYFGKRTSENA</sequence>
<keyword evidence="1" id="KW-1133">Transmembrane helix</keyword>
<evidence type="ECO:0000256" key="1">
    <source>
        <dbReference type="SAM" id="Phobius"/>
    </source>
</evidence>
<feature type="transmembrane region" description="Helical" evidence="1">
    <location>
        <begin position="45"/>
        <end position="67"/>
    </location>
</feature>
<protein>
    <recommendedName>
        <fullName evidence="4">Intracellular septation protein A</fullName>
    </recommendedName>
</protein>
<dbReference type="OrthoDB" id="3870305at2"/>
<evidence type="ECO:0008006" key="4">
    <source>
        <dbReference type="Google" id="ProtNLM"/>
    </source>
</evidence>
<feature type="transmembrane region" description="Helical" evidence="1">
    <location>
        <begin position="73"/>
        <end position="91"/>
    </location>
</feature>
<dbReference type="EMBL" id="LFQK01000013">
    <property type="protein sequence ID" value="KNH28390.1"/>
    <property type="molecule type" value="Genomic_DNA"/>
</dbReference>
<comment type="caution">
    <text evidence="2">The sequence shown here is derived from an EMBL/GenBank/DDBJ whole genome shotgun (WGS) entry which is preliminary data.</text>
</comment>